<evidence type="ECO:0000256" key="1">
    <source>
        <dbReference type="SAM" id="SignalP"/>
    </source>
</evidence>
<evidence type="ECO:0000313" key="3">
    <source>
        <dbReference type="Proteomes" id="UP001627154"/>
    </source>
</evidence>
<gene>
    <name evidence="2" type="ORF">TKK_010383</name>
</gene>
<feature type="signal peptide" evidence="1">
    <location>
        <begin position="1"/>
        <end position="25"/>
    </location>
</feature>
<proteinExistence type="predicted"/>
<name>A0ABD2WRF5_9HYME</name>
<accession>A0ABD2WRF5</accession>
<dbReference type="Proteomes" id="UP001627154">
    <property type="component" value="Unassembled WGS sequence"/>
</dbReference>
<organism evidence="2 3">
    <name type="scientific">Trichogramma kaykai</name>
    <dbReference type="NCBI Taxonomy" id="54128"/>
    <lineage>
        <taxon>Eukaryota</taxon>
        <taxon>Metazoa</taxon>
        <taxon>Ecdysozoa</taxon>
        <taxon>Arthropoda</taxon>
        <taxon>Hexapoda</taxon>
        <taxon>Insecta</taxon>
        <taxon>Pterygota</taxon>
        <taxon>Neoptera</taxon>
        <taxon>Endopterygota</taxon>
        <taxon>Hymenoptera</taxon>
        <taxon>Apocrita</taxon>
        <taxon>Proctotrupomorpha</taxon>
        <taxon>Chalcidoidea</taxon>
        <taxon>Trichogrammatidae</taxon>
        <taxon>Trichogramma</taxon>
    </lineage>
</organism>
<dbReference type="EMBL" id="JBJJXI010000080">
    <property type="protein sequence ID" value="KAL3395559.1"/>
    <property type="molecule type" value="Genomic_DNA"/>
</dbReference>
<feature type="chain" id="PRO_5044889778" description="Secreted protein" evidence="1">
    <location>
        <begin position="26"/>
        <end position="183"/>
    </location>
</feature>
<dbReference type="AlphaFoldDB" id="A0ABD2WRF5"/>
<comment type="caution">
    <text evidence="2">The sequence shown here is derived from an EMBL/GenBank/DDBJ whole genome shotgun (WGS) entry which is preliminary data.</text>
</comment>
<reference evidence="2 3" key="1">
    <citation type="journal article" date="2024" name="bioRxiv">
        <title>A reference genome for Trichogramma kaykai: A tiny desert-dwelling parasitoid wasp with competing sex-ratio distorters.</title>
        <authorList>
            <person name="Culotta J."/>
            <person name="Lindsey A.R."/>
        </authorList>
    </citation>
    <scope>NUCLEOTIDE SEQUENCE [LARGE SCALE GENOMIC DNA]</scope>
    <source>
        <strain evidence="2 3">KSX58</strain>
    </source>
</reference>
<keyword evidence="1" id="KW-0732">Signal</keyword>
<protein>
    <recommendedName>
        <fullName evidence="4">Secreted protein</fullName>
    </recommendedName>
</protein>
<evidence type="ECO:0008006" key="4">
    <source>
        <dbReference type="Google" id="ProtNLM"/>
    </source>
</evidence>
<keyword evidence="3" id="KW-1185">Reference proteome</keyword>
<sequence>MAALKLMFVRGLLVCLIVAAPFARAEDDYCTSNRFQNAFSGLGFTKEVVSSEYANIASFKALHCCLRGYHSIECDATPETEDNAAKPGKKEIRSDLFDVHASITYFCIIHIAKSESISPSHPIRLLSGACARRCELCDRNASTCAGVMQQAATSRKRESARFAQRRAWLGDTINKIRSSELSR</sequence>
<evidence type="ECO:0000313" key="2">
    <source>
        <dbReference type="EMBL" id="KAL3395559.1"/>
    </source>
</evidence>